<dbReference type="Proteomes" id="UP001159405">
    <property type="component" value="Unassembled WGS sequence"/>
</dbReference>
<dbReference type="EMBL" id="CALNXK010000085">
    <property type="protein sequence ID" value="CAH3148820.1"/>
    <property type="molecule type" value="Genomic_DNA"/>
</dbReference>
<reference evidence="2 3" key="1">
    <citation type="submission" date="2022-05" db="EMBL/GenBank/DDBJ databases">
        <authorList>
            <consortium name="Genoscope - CEA"/>
            <person name="William W."/>
        </authorList>
    </citation>
    <scope>NUCLEOTIDE SEQUENCE [LARGE SCALE GENOMIC DNA]</scope>
</reference>
<evidence type="ECO:0000313" key="2">
    <source>
        <dbReference type="EMBL" id="CAH3148820.1"/>
    </source>
</evidence>
<name>A0ABN8PRG5_9CNID</name>
<comment type="caution">
    <text evidence="2">The sequence shown here is derived from an EMBL/GenBank/DDBJ whole genome shotgun (WGS) entry which is preliminary data.</text>
</comment>
<feature type="compositionally biased region" description="Basic residues" evidence="1">
    <location>
        <begin position="158"/>
        <end position="172"/>
    </location>
</feature>
<organism evidence="2 3">
    <name type="scientific">Porites lobata</name>
    <dbReference type="NCBI Taxonomy" id="104759"/>
    <lineage>
        <taxon>Eukaryota</taxon>
        <taxon>Metazoa</taxon>
        <taxon>Cnidaria</taxon>
        <taxon>Anthozoa</taxon>
        <taxon>Hexacorallia</taxon>
        <taxon>Scleractinia</taxon>
        <taxon>Fungiina</taxon>
        <taxon>Poritidae</taxon>
        <taxon>Porites</taxon>
    </lineage>
</organism>
<keyword evidence="3" id="KW-1185">Reference proteome</keyword>
<protein>
    <submittedName>
        <fullName evidence="2">Uncharacterized protein</fullName>
    </submittedName>
</protein>
<evidence type="ECO:0000313" key="3">
    <source>
        <dbReference type="Proteomes" id="UP001159405"/>
    </source>
</evidence>
<gene>
    <name evidence="2" type="ORF">PLOB_00046982</name>
</gene>
<accession>A0ABN8PRG5</accession>
<proteinExistence type="predicted"/>
<evidence type="ECO:0000256" key="1">
    <source>
        <dbReference type="SAM" id="MobiDB-lite"/>
    </source>
</evidence>
<sequence>MANCYGHGHMLLVRRQSFIPSYFSVYESQLPMENEYSACKSEAADSERRALRLFLLYSGNLTLENQIQTRYFTFPLWKKTEKFMESGTQTTRLLSSGLARRFSCNVSKMAYRMRSRMVCDGYYGCPEETFSKEKSETGGSLKRGKPVCILPWKKRKRCPKLKKKQTSGKRASKKESQTSKVDCVMSSLERTKVSGIKIRSHVTRYQQGIGTKSHPAMFYSYYIAKGHAVQYRKICVPKRRPCDGYFGCWDDGSVRIKKTGQR</sequence>
<feature type="region of interest" description="Disordered" evidence="1">
    <location>
        <begin position="158"/>
        <end position="178"/>
    </location>
</feature>